<accession>A0A848MRW2</accession>
<dbReference type="InterPro" id="IPR014914">
    <property type="entry name" value="RES_dom"/>
</dbReference>
<gene>
    <name evidence="2" type="ORF">GW590_23075</name>
</gene>
<protein>
    <submittedName>
        <fullName evidence="2">RES domain-containing protein</fullName>
    </submittedName>
</protein>
<comment type="caution">
    <text evidence="2">The sequence shown here is derived from an EMBL/GenBank/DDBJ whole genome shotgun (WGS) entry which is preliminary data.</text>
</comment>
<evidence type="ECO:0000313" key="2">
    <source>
        <dbReference type="EMBL" id="NMP29731.1"/>
    </source>
</evidence>
<dbReference type="SMART" id="SM00953">
    <property type="entry name" value="RES"/>
    <property type="match status" value="1"/>
</dbReference>
<evidence type="ECO:0000259" key="1">
    <source>
        <dbReference type="SMART" id="SM00953"/>
    </source>
</evidence>
<dbReference type="RefSeq" id="WP_169405443.1">
    <property type="nucleotide sequence ID" value="NZ_JAADJU010000017.1"/>
</dbReference>
<evidence type="ECO:0000313" key="3">
    <source>
        <dbReference type="Proteomes" id="UP000585363"/>
    </source>
</evidence>
<proteinExistence type="predicted"/>
<reference evidence="2 3" key="1">
    <citation type="submission" date="2020-01" db="EMBL/GenBank/DDBJ databases">
        <authorList>
            <person name="Lee S.D."/>
        </authorList>
    </citation>
    <scope>NUCLEOTIDE SEQUENCE [LARGE SCALE GENOMIC DNA]</scope>
    <source>
        <strain evidence="2 3">SAP-1</strain>
    </source>
</reference>
<keyword evidence="3" id="KW-1185">Reference proteome</keyword>
<reference evidence="2 3" key="2">
    <citation type="submission" date="2020-06" db="EMBL/GenBank/DDBJ databases">
        <title>Polyphasic characterization of a Rahnella strain isolated from tree sap.</title>
        <authorList>
            <person name="Kim I.S."/>
        </authorList>
    </citation>
    <scope>NUCLEOTIDE SEQUENCE [LARGE SCALE GENOMIC DNA]</scope>
    <source>
        <strain evidence="2 3">SAP-1</strain>
    </source>
</reference>
<feature type="domain" description="RES" evidence="1">
    <location>
        <begin position="15"/>
        <end position="138"/>
    </location>
</feature>
<organism evidence="2 3">
    <name type="scientific">Rouxiella aceris</name>
    <dbReference type="NCBI Taxonomy" id="2703884"/>
    <lineage>
        <taxon>Bacteria</taxon>
        <taxon>Pseudomonadati</taxon>
        <taxon>Pseudomonadota</taxon>
        <taxon>Gammaproteobacteria</taxon>
        <taxon>Enterobacterales</taxon>
        <taxon>Yersiniaceae</taxon>
        <taxon>Rouxiella</taxon>
    </lineage>
</organism>
<dbReference type="Proteomes" id="UP000585363">
    <property type="component" value="Unassembled WGS sequence"/>
</dbReference>
<name>A0A848MRW2_9GAMM</name>
<dbReference type="Pfam" id="PF08808">
    <property type="entry name" value="RES"/>
    <property type="match status" value="1"/>
</dbReference>
<sequence length="152" mass="16913">MILYRLSKSHFADSAWTGYGAQQFGGRWNHKGIAAVYLATSVSLALLEILVHLNDDDILAAYSLFSIEVDEKEIQRLEAVSLPENWRDVITPTSTMDIGSEWLTSHSSLGLMVPSTLVPTEYNVMLNPKHALYAGSLASVKRLDFAFDPRLN</sequence>
<dbReference type="AlphaFoldDB" id="A0A848MRW2"/>
<dbReference type="EMBL" id="JAADJU010000017">
    <property type="protein sequence ID" value="NMP29731.1"/>
    <property type="molecule type" value="Genomic_DNA"/>
</dbReference>